<organism evidence="1 2">
    <name type="scientific">Sorangium cellulosum</name>
    <name type="common">Polyangium cellulosum</name>
    <dbReference type="NCBI Taxonomy" id="56"/>
    <lineage>
        <taxon>Bacteria</taxon>
        <taxon>Pseudomonadati</taxon>
        <taxon>Myxococcota</taxon>
        <taxon>Polyangia</taxon>
        <taxon>Polyangiales</taxon>
        <taxon>Polyangiaceae</taxon>
        <taxon>Sorangium</taxon>
    </lineage>
</organism>
<dbReference type="InterPro" id="IPR036513">
    <property type="entry name" value="STAS_dom_sf"/>
</dbReference>
<proteinExistence type="predicted"/>
<dbReference type="RefSeq" id="WP_420854424.1">
    <property type="nucleotide sequence ID" value="NZ_CP012673.1"/>
</dbReference>
<accession>A0A2L0EVK4</accession>
<dbReference type="AlphaFoldDB" id="A0A2L0EVK4"/>
<protein>
    <recommendedName>
        <fullName evidence="3">STAS domain-containing protein</fullName>
    </recommendedName>
</protein>
<evidence type="ECO:0000313" key="2">
    <source>
        <dbReference type="Proteomes" id="UP000238348"/>
    </source>
</evidence>
<gene>
    <name evidence="1" type="ORF">SOCE26_047860</name>
</gene>
<dbReference type="Proteomes" id="UP000238348">
    <property type="component" value="Chromosome"/>
</dbReference>
<dbReference type="PANTHER" id="PTHR33745">
    <property type="entry name" value="RSBT ANTAGONIST PROTEIN RSBS-RELATED"/>
    <property type="match status" value="1"/>
</dbReference>
<dbReference type="Gene3D" id="3.30.750.24">
    <property type="entry name" value="STAS domain"/>
    <property type="match status" value="1"/>
</dbReference>
<evidence type="ECO:0008006" key="3">
    <source>
        <dbReference type="Google" id="ProtNLM"/>
    </source>
</evidence>
<dbReference type="EMBL" id="CP012673">
    <property type="protein sequence ID" value="AUX43338.1"/>
    <property type="molecule type" value="Genomic_DNA"/>
</dbReference>
<dbReference type="InterPro" id="IPR051932">
    <property type="entry name" value="Bact_StressResp_Reg"/>
</dbReference>
<reference evidence="1 2" key="1">
    <citation type="submission" date="2015-09" db="EMBL/GenBank/DDBJ databases">
        <title>Sorangium comparison.</title>
        <authorList>
            <person name="Zaburannyi N."/>
            <person name="Bunk B."/>
            <person name="Overmann J."/>
            <person name="Mueller R."/>
        </authorList>
    </citation>
    <scope>NUCLEOTIDE SEQUENCE [LARGE SCALE GENOMIC DNA]</scope>
    <source>
        <strain evidence="1 2">So ce26</strain>
    </source>
</reference>
<evidence type="ECO:0000313" key="1">
    <source>
        <dbReference type="EMBL" id="AUX43338.1"/>
    </source>
</evidence>
<sequence length="68" mass="7002">MATLTQGWMVRAARFLGAGGIITGIRSNVVQTMIALGLDLTSVTTVGNLRAGLKLCLRRMAAAGTSPA</sequence>
<name>A0A2L0EVK4_SORCE</name>